<dbReference type="STRING" id="407234.SAMN05421795_102237"/>
<evidence type="ECO:0000313" key="3">
    <source>
        <dbReference type="Proteomes" id="UP000186098"/>
    </source>
</evidence>
<feature type="transmembrane region" description="Helical" evidence="1">
    <location>
        <begin position="308"/>
        <end position="329"/>
    </location>
</feature>
<evidence type="ECO:0008006" key="4">
    <source>
        <dbReference type="Google" id="ProtNLM"/>
    </source>
</evidence>
<feature type="transmembrane region" description="Helical" evidence="1">
    <location>
        <begin position="89"/>
        <end position="111"/>
    </location>
</feature>
<protein>
    <recommendedName>
        <fullName evidence="4">DUF4153 domain-containing protein</fullName>
    </recommendedName>
</protein>
<keyword evidence="1" id="KW-1133">Transmembrane helix</keyword>
<evidence type="ECO:0000256" key="1">
    <source>
        <dbReference type="SAM" id="Phobius"/>
    </source>
</evidence>
<dbReference type="RefSeq" id="WP_076363936.1">
    <property type="nucleotide sequence ID" value="NZ_FTOM01000002.1"/>
</dbReference>
<name>A0A1N7KW47_9RHOB</name>
<reference evidence="3" key="1">
    <citation type="submission" date="2017-01" db="EMBL/GenBank/DDBJ databases">
        <authorList>
            <person name="Varghese N."/>
            <person name="Submissions S."/>
        </authorList>
    </citation>
    <scope>NUCLEOTIDE SEQUENCE [LARGE SCALE GENOMIC DNA]</scope>
    <source>
        <strain evidence="3">DSM 18714</strain>
    </source>
</reference>
<dbReference type="EMBL" id="FTOM01000002">
    <property type="protein sequence ID" value="SIS65862.1"/>
    <property type="molecule type" value="Genomic_DNA"/>
</dbReference>
<proteinExistence type="predicted"/>
<feature type="transmembrane region" description="Helical" evidence="1">
    <location>
        <begin position="278"/>
        <end position="296"/>
    </location>
</feature>
<organism evidence="2 3">
    <name type="scientific">Phaeovulum vinaykumarii</name>
    <dbReference type="NCBI Taxonomy" id="407234"/>
    <lineage>
        <taxon>Bacteria</taxon>
        <taxon>Pseudomonadati</taxon>
        <taxon>Pseudomonadota</taxon>
        <taxon>Alphaproteobacteria</taxon>
        <taxon>Rhodobacterales</taxon>
        <taxon>Paracoccaceae</taxon>
        <taxon>Phaeovulum</taxon>
    </lineage>
</organism>
<dbReference type="AlphaFoldDB" id="A0A1N7KW47"/>
<feature type="transmembrane region" description="Helical" evidence="1">
    <location>
        <begin position="33"/>
        <end position="53"/>
    </location>
</feature>
<feature type="transmembrane region" description="Helical" evidence="1">
    <location>
        <begin position="207"/>
        <end position="228"/>
    </location>
</feature>
<evidence type="ECO:0000313" key="2">
    <source>
        <dbReference type="EMBL" id="SIS65862.1"/>
    </source>
</evidence>
<feature type="transmembrane region" description="Helical" evidence="1">
    <location>
        <begin position="234"/>
        <end position="257"/>
    </location>
</feature>
<keyword evidence="3" id="KW-1185">Reference proteome</keyword>
<gene>
    <name evidence="2" type="ORF">SAMN05421795_102237</name>
</gene>
<dbReference type="Proteomes" id="UP000186098">
    <property type="component" value="Unassembled WGS sequence"/>
</dbReference>
<feature type="transmembrane region" description="Helical" evidence="1">
    <location>
        <begin position="341"/>
        <end position="361"/>
    </location>
</feature>
<accession>A0A1N7KW47</accession>
<sequence length="573" mass="61527">MSRNRIVHVLIGVLAGLAAWLNAEILPDAALPRAALASSVAAGVFFGTGLAMLNDLGVRRAMAMAGVLAAFVTGFVVAGSYRFDTVSEYLASGHTVLAGLILTGVPLPFLMARMQLGPQGWAHYPTLFMNSWNIVVRYAAAASFLGVVWISLWASAELLRIVGLDVFSQILNEPLFGWVLSGAVMGLGLAVVGEMADLVSPYLLLRLLRLLEPLILVVTLVFLAAVPFRGLDLLFGPLSTAAMLMGVALAAVGLISISVDQCDDDGVRGALMGWVTRILALTLPLLGGLAAWAVTVRITRYGLTPDRVAAAMVAVGVLGYAVLYALSVLRRSGWKQRIRSSNRIMAIAGVCMAGLWFSPLLDAETMSTRSQMERFADGRAAPQDLPLWEMGRGEWGRAGKAALADLRARSADTPALAAEIARYDAAESRWELAAMRRAHPDAERDARLIENAPTIFGSVRFAEIVADLDPTEVESYANVCAEGCYLLSADLLPDVPGEEAILLKRTERFTPEYSTHLFVHTPEGWRLSGRIVEITPDLAARADTTEEAIRSIRRVPAGLMALELGGVRLVVLP</sequence>
<keyword evidence="1" id="KW-0472">Membrane</keyword>
<keyword evidence="1" id="KW-0812">Transmembrane</keyword>
<feature type="transmembrane region" description="Helical" evidence="1">
    <location>
        <begin position="132"/>
        <end position="155"/>
    </location>
</feature>
<feature type="transmembrane region" description="Helical" evidence="1">
    <location>
        <begin position="175"/>
        <end position="195"/>
    </location>
</feature>
<feature type="transmembrane region" description="Helical" evidence="1">
    <location>
        <begin position="65"/>
        <end position="83"/>
    </location>
</feature>